<dbReference type="PROSITE" id="PS50850">
    <property type="entry name" value="MFS"/>
    <property type="match status" value="1"/>
</dbReference>
<evidence type="ECO:0000256" key="4">
    <source>
        <dbReference type="ARBA" id="ARBA00022989"/>
    </source>
</evidence>
<evidence type="ECO:0000256" key="6">
    <source>
        <dbReference type="ARBA" id="ARBA00024338"/>
    </source>
</evidence>
<dbReference type="PANTHER" id="PTHR23505">
    <property type="entry name" value="SPINSTER"/>
    <property type="match status" value="1"/>
</dbReference>
<evidence type="ECO:0000256" key="8">
    <source>
        <dbReference type="SAM" id="Phobius"/>
    </source>
</evidence>
<feature type="transmembrane region" description="Helical" evidence="8">
    <location>
        <begin position="193"/>
        <end position="212"/>
    </location>
</feature>
<dbReference type="GO" id="GO:0016020">
    <property type="term" value="C:membrane"/>
    <property type="evidence" value="ECO:0007669"/>
    <property type="project" value="UniProtKB-SubCell"/>
</dbReference>
<evidence type="ECO:0000256" key="7">
    <source>
        <dbReference type="SAM" id="MobiDB-lite"/>
    </source>
</evidence>
<feature type="compositionally biased region" description="Low complexity" evidence="7">
    <location>
        <begin position="391"/>
        <end position="402"/>
    </location>
</feature>
<feature type="transmembrane region" description="Helical" evidence="8">
    <location>
        <begin position="645"/>
        <end position="669"/>
    </location>
</feature>
<feature type="compositionally biased region" description="Low complexity" evidence="7">
    <location>
        <begin position="344"/>
        <end position="362"/>
    </location>
</feature>
<keyword evidence="2" id="KW-0813">Transport</keyword>
<feature type="transmembrane region" description="Helical" evidence="8">
    <location>
        <begin position="142"/>
        <end position="160"/>
    </location>
</feature>
<keyword evidence="5 8" id="KW-0472">Membrane</keyword>
<proteinExistence type="inferred from homology"/>
<dbReference type="InterPro" id="IPR020846">
    <property type="entry name" value="MFS_dom"/>
</dbReference>
<dbReference type="Gene3D" id="1.20.1250.20">
    <property type="entry name" value="MFS general substrate transporter like domains"/>
    <property type="match status" value="2"/>
</dbReference>
<reference evidence="10" key="1">
    <citation type="submission" date="2021-01" db="EMBL/GenBank/DDBJ databases">
        <authorList>
            <person name="Corre E."/>
            <person name="Pelletier E."/>
            <person name="Niang G."/>
            <person name="Scheremetjew M."/>
            <person name="Finn R."/>
            <person name="Kale V."/>
            <person name="Holt S."/>
            <person name="Cochrane G."/>
            <person name="Meng A."/>
            <person name="Brown T."/>
            <person name="Cohen L."/>
        </authorList>
    </citation>
    <scope>NUCLEOTIDE SEQUENCE</scope>
    <source>
        <strain evidence="10">379</strain>
    </source>
</reference>
<dbReference type="EMBL" id="HBIR01008624">
    <property type="protein sequence ID" value="CAE0531237.1"/>
    <property type="molecule type" value="Transcribed_RNA"/>
</dbReference>
<feature type="transmembrane region" description="Helical" evidence="8">
    <location>
        <begin position="562"/>
        <end position="587"/>
    </location>
</feature>
<feature type="region of interest" description="Disordered" evidence="7">
    <location>
        <begin position="340"/>
        <end position="415"/>
    </location>
</feature>
<comment type="similarity">
    <text evidence="6">Belongs to the major facilitator superfamily. Spinster (TC 2.A.1.49) family.</text>
</comment>
<evidence type="ECO:0000256" key="2">
    <source>
        <dbReference type="ARBA" id="ARBA00022448"/>
    </source>
</evidence>
<feature type="region of interest" description="Disordered" evidence="7">
    <location>
        <begin position="230"/>
        <end position="268"/>
    </location>
</feature>
<evidence type="ECO:0000256" key="3">
    <source>
        <dbReference type="ARBA" id="ARBA00022692"/>
    </source>
</evidence>
<dbReference type="Pfam" id="PF07690">
    <property type="entry name" value="MFS_1"/>
    <property type="match status" value="2"/>
</dbReference>
<evidence type="ECO:0000256" key="1">
    <source>
        <dbReference type="ARBA" id="ARBA00004141"/>
    </source>
</evidence>
<name>A0A7S3RPZ2_EMIHU</name>
<organism evidence="10">
    <name type="scientific">Emiliania huxleyi</name>
    <name type="common">Coccolithophore</name>
    <name type="synonym">Pontosphaera huxleyi</name>
    <dbReference type="NCBI Taxonomy" id="2903"/>
    <lineage>
        <taxon>Eukaryota</taxon>
        <taxon>Haptista</taxon>
        <taxon>Haptophyta</taxon>
        <taxon>Prymnesiophyceae</taxon>
        <taxon>Isochrysidales</taxon>
        <taxon>Noelaerhabdaceae</taxon>
        <taxon>Emiliania</taxon>
    </lineage>
</organism>
<dbReference type="GO" id="GO:0022857">
    <property type="term" value="F:transmembrane transporter activity"/>
    <property type="evidence" value="ECO:0007669"/>
    <property type="project" value="InterPro"/>
</dbReference>
<dbReference type="AlphaFoldDB" id="A0A7S3RPZ2"/>
<keyword evidence="3 8" id="KW-0812">Transmembrane</keyword>
<dbReference type="PANTHER" id="PTHR23505:SF9">
    <property type="entry name" value="PROTEIN, PUTATIVE-RELATED"/>
    <property type="match status" value="1"/>
</dbReference>
<feature type="transmembrane region" description="Helical" evidence="8">
    <location>
        <begin position="524"/>
        <end position="542"/>
    </location>
</feature>
<evidence type="ECO:0000259" key="9">
    <source>
        <dbReference type="PROSITE" id="PS50850"/>
    </source>
</evidence>
<accession>A0A7S3RPZ2</accession>
<feature type="transmembrane region" description="Helical" evidence="8">
    <location>
        <begin position="479"/>
        <end position="503"/>
    </location>
</feature>
<dbReference type="InterPro" id="IPR036259">
    <property type="entry name" value="MFS_trans_sf"/>
</dbReference>
<feature type="transmembrane region" description="Helical" evidence="8">
    <location>
        <begin position="51"/>
        <end position="72"/>
    </location>
</feature>
<evidence type="ECO:0000313" key="10">
    <source>
        <dbReference type="EMBL" id="CAE0531237.1"/>
    </source>
</evidence>
<gene>
    <name evidence="10" type="ORF">EHUX00137_LOCUS5904</name>
</gene>
<feature type="transmembrane region" description="Helical" evidence="8">
    <location>
        <begin position="444"/>
        <end position="467"/>
    </location>
</feature>
<dbReference type="CDD" id="cd06174">
    <property type="entry name" value="MFS"/>
    <property type="match status" value="1"/>
</dbReference>
<comment type="subcellular location">
    <subcellularLocation>
        <location evidence="1">Membrane</location>
        <topology evidence="1">Multi-pass membrane protein</topology>
    </subcellularLocation>
</comment>
<feature type="transmembrane region" description="Helical" evidence="8">
    <location>
        <begin position="608"/>
        <end position="625"/>
    </location>
</feature>
<feature type="domain" description="Major facilitator superfamily (MFS) profile" evidence="9">
    <location>
        <begin position="18"/>
        <end position="682"/>
    </location>
</feature>
<dbReference type="InterPro" id="IPR044770">
    <property type="entry name" value="MFS_spinster-like"/>
</dbReference>
<protein>
    <recommendedName>
        <fullName evidence="9">Major facilitator superfamily (MFS) profile domain-containing protein</fullName>
    </recommendedName>
</protein>
<evidence type="ECO:0000256" key="5">
    <source>
        <dbReference type="ARBA" id="ARBA00023136"/>
    </source>
</evidence>
<dbReference type="InterPro" id="IPR011701">
    <property type="entry name" value="MFS"/>
</dbReference>
<keyword evidence="4 8" id="KW-1133">Transmembrane helix</keyword>
<feature type="transmembrane region" description="Helical" evidence="8">
    <location>
        <begin position="12"/>
        <end position="31"/>
    </location>
</feature>
<dbReference type="SUPFAM" id="SSF103473">
    <property type="entry name" value="MFS general substrate transporter"/>
    <property type="match status" value="1"/>
</dbReference>
<sequence>MIDRMRSIEMADSAQSFIFIGLATLNIVISLDGGGVPAALTNIQLRFGLQAWQLGLLGSLVYVGQATGCLLGGPLLKRFSPTRVCRVMVCLNTAMTAMFASSQNSAWLLSTRFFIGLLQAPTSVYFPVWVDEYAPPERRTRWMALIQGGTPLGIMLGYAISGVMTLDKELGDGCHAGYIEHAGSCLSTEGWRVPFYVQSAVLVCFTIAGFFLPQKSFDLPDTVDAGLRQAQRQSRFSQQPPPSLREDASHAAEAYDETPPMIKPPQVARKPTNLDIALEKISSRITSVPHGTHNEQHSVLGRERLDSGMLVVEAAREVFSLSRRASAPVMAATGSIAATSPVETPVGSPSKGSSGGLTTSGPATLSAKASTRSGCLSSLSGGSGGSDGSKKSAGAVGVADAGGQAGGDAPNDEEEGIGVAADAPLSHKPTSVRRAVRHLLSSRVFVSTVFANCALFFVVTGIQFWVTPYLTDYLGAKKLTVVFIFAITSITAPIIGLAVGGTVNDRLGGYQGKRGVARTLKVDACFGCLAAIAAISAAAVPSGKAKVLGYESFPLGFDANCWAVVALLWITLFFGGCIVPSTSGVLMETAPPDARPVASALGMFSYQLFGYALSPQVSSLVMQIVGSSSEEEAEQGVLSPTQLRVGFYTVMSWGSIGFVFLTIASCFAARNLRREIAAAREDPVVSIEASQRASLVSEQASL</sequence>